<proteinExistence type="predicted"/>
<feature type="region of interest" description="Disordered" evidence="1">
    <location>
        <begin position="152"/>
        <end position="175"/>
    </location>
</feature>
<accession>A0AAN9FXY0</accession>
<gene>
    <name evidence="2" type="ORF">V1264_024210</name>
</gene>
<reference evidence="2 3" key="1">
    <citation type="submission" date="2024-02" db="EMBL/GenBank/DDBJ databases">
        <title>Chromosome-scale genome assembly of the rough periwinkle Littorina saxatilis.</title>
        <authorList>
            <person name="De Jode A."/>
            <person name="Faria R."/>
            <person name="Formenti G."/>
            <person name="Sims Y."/>
            <person name="Smith T.P."/>
            <person name="Tracey A."/>
            <person name="Wood J.M.D."/>
            <person name="Zagrodzka Z.B."/>
            <person name="Johannesson K."/>
            <person name="Butlin R.K."/>
            <person name="Leder E.H."/>
        </authorList>
    </citation>
    <scope>NUCLEOTIDE SEQUENCE [LARGE SCALE GENOMIC DNA]</scope>
    <source>
        <strain evidence="2">Snail1</strain>
        <tissue evidence="2">Muscle</tissue>
    </source>
</reference>
<sequence>MNEEPWEGPGHCVRSECNGTKANPKLAMNEEPWEGPGHCVRSECNGTKGRNQKPDKMSDYKNTRYNYTQLLKTESDFNNLLHILQDSRRQDTYIPRNNLKYVVVEAFDGMKQALLEALDSSIWSSSEDSNNNSHNARLRDILLDDLTTLRPCQEPSTELSTQPSTQPATRQRRRRWLPSLRRTSRGFSFEPADVSGASFDTVTLTDDELDAEVIFVTPSTQSDFSDEPISDVDTTGPRPTREEVAFQGKVLSMLSRMSQRLTGFFQWLKTKVKKLATKAWTKVCDTFKAMFTFLKNACQRLRGTCCRPATRLHPY</sequence>
<keyword evidence="3" id="KW-1185">Reference proteome</keyword>
<name>A0AAN9FXY0_9CAEN</name>
<feature type="region of interest" description="Disordered" evidence="1">
    <location>
        <begin position="28"/>
        <end position="61"/>
    </location>
</feature>
<dbReference type="EMBL" id="JBAMIC010003812">
    <property type="protein sequence ID" value="KAK7088878.1"/>
    <property type="molecule type" value="Genomic_DNA"/>
</dbReference>
<organism evidence="2 3">
    <name type="scientific">Littorina saxatilis</name>
    <dbReference type="NCBI Taxonomy" id="31220"/>
    <lineage>
        <taxon>Eukaryota</taxon>
        <taxon>Metazoa</taxon>
        <taxon>Spiralia</taxon>
        <taxon>Lophotrochozoa</taxon>
        <taxon>Mollusca</taxon>
        <taxon>Gastropoda</taxon>
        <taxon>Caenogastropoda</taxon>
        <taxon>Littorinimorpha</taxon>
        <taxon>Littorinoidea</taxon>
        <taxon>Littorinidae</taxon>
        <taxon>Littorina</taxon>
    </lineage>
</organism>
<evidence type="ECO:0000313" key="3">
    <source>
        <dbReference type="Proteomes" id="UP001374579"/>
    </source>
</evidence>
<comment type="caution">
    <text evidence="2">The sequence shown here is derived from an EMBL/GenBank/DDBJ whole genome shotgun (WGS) entry which is preliminary data.</text>
</comment>
<feature type="compositionally biased region" description="Polar residues" evidence="1">
    <location>
        <begin position="154"/>
        <end position="168"/>
    </location>
</feature>
<dbReference type="Proteomes" id="UP001374579">
    <property type="component" value="Unassembled WGS sequence"/>
</dbReference>
<evidence type="ECO:0000256" key="1">
    <source>
        <dbReference type="SAM" id="MobiDB-lite"/>
    </source>
</evidence>
<evidence type="ECO:0000313" key="2">
    <source>
        <dbReference type="EMBL" id="KAK7088878.1"/>
    </source>
</evidence>
<dbReference type="AlphaFoldDB" id="A0AAN9FXY0"/>
<protein>
    <submittedName>
        <fullName evidence="2">Uncharacterized protein</fullName>
    </submittedName>
</protein>
<feature type="compositionally biased region" description="Basic and acidic residues" evidence="1">
    <location>
        <begin position="52"/>
        <end position="61"/>
    </location>
</feature>